<evidence type="ECO:0000259" key="6">
    <source>
        <dbReference type="SMART" id="SM00082"/>
    </source>
</evidence>
<dbReference type="Proteomes" id="UP000326759">
    <property type="component" value="Unassembled WGS sequence"/>
</dbReference>
<dbReference type="Pfam" id="PF13855">
    <property type="entry name" value="LRR_8"/>
    <property type="match status" value="2"/>
</dbReference>
<reference evidence="7 8" key="1">
    <citation type="journal article" date="2019" name="PLoS Biol.">
        <title>Sex chromosomes control vertical transmission of feminizing Wolbachia symbionts in an isopod.</title>
        <authorList>
            <person name="Becking T."/>
            <person name="Chebbi M.A."/>
            <person name="Giraud I."/>
            <person name="Moumen B."/>
            <person name="Laverre T."/>
            <person name="Caubet Y."/>
            <person name="Peccoud J."/>
            <person name="Gilbert C."/>
            <person name="Cordaux R."/>
        </authorList>
    </citation>
    <scope>NUCLEOTIDE SEQUENCE [LARGE SCALE GENOMIC DNA]</scope>
    <source>
        <strain evidence="7">ANa2</strain>
        <tissue evidence="7">Whole body excluding digestive tract and cuticle</tissue>
    </source>
</reference>
<feature type="signal peptide" evidence="5">
    <location>
        <begin position="1"/>
        <end position="16"/>
    </location>
</feature>
<keyword evidence="3" id="KW-0677">Repeat</keyword>
<dbReference type="FunFam" id="3.80.10.10:FF:001360">
    <property type="entry name" value="Uncharacterized protein"/>
    <property type="match status" value="1"/>
</dbReference>
<keyword evidence="1" id="KW-0433">Leucine-rich repeat</keyword>
<dbReference type="AlphaFoldDB" id="A0A5N5TMH9"/>
<dbReference type="PANTHER" id="PTHR24369">
    <property type="entry name" value="ANTIGEN BSP, PUTATIVE-RELATED"/>
    <property type="match status" value="1"/>
</dbReference>
<dbReference type="SUPFAM" id="SSF52058">
    <property type="entry name" value="L domain-like"/>
    <property type="match status" value="1"/>
</dbReference>
<protein>
    <submittedName>
        <fullName evidence="7">Leucine-rich repeats and immunoglobulin-like domains protein 2</fullName>
    </submittedName>
</protein>
<evidence type="ECO:0000313" key="7">
    <source>
        <dbReference type="EMBL" id="KAB7507387.1"/>
    </source>
</evidence>
<evidence type="ECO:0000256" key="2">
    <source>
        <dbReference type="ARBA" id="ARBA00022729"/>
    </source>
</evidence>
<dbReference type="EMBL" id="SEYY01000378">
    <property type="protein sequence ID" value="KAB7507387.1"/>
    <property type="molecule type" value="Genomic_DNA"/>
</dbReference>
<dbReference type="InterPro" id="IPR003591">
    <property type="entry name" value="Leu-rich_rpt_typical-subtyp"/>
</dbReference>
<evidence type="ECO:0000313" key="8">
    <source>
        <dbReference type="Proteomes" id="UP000326759"/>
    </source>
</evidence>
<organism evidence="7 8">
    <name type="scientific">Armadillidium nasatum</name>
    <dbReference type="NCBI Taxonomy" id="96803"/>
    <lineage>
        <taxon>Eukaryota</taxon>
        <taxon>Metazoa</taxon>
        <taxon>Ecdysozoa</taxon>
        <taxon>Arthropoda</taxon>
        <taxon>Crustacea</taxon>
        <taxon>Multicrustacea</taxon>
        <taxon>Malacostraca</taxon>
        <taxon>Eumalacostraca</taxon>
        <taxon>Peracarida</taxon>
        <taxon>Isopoda</taxon>
        <taxon>Oniscidea</taxon>
        <taxon>Crinocheta</taxon>
        <taxon>Armadillidiidae</taxon>
        <taxon>Armadillidium</taxon>
    </lineage>
</organism>
<dbReference type="InterPro" id="IPR000483">
    <property type="entry name" value="Cys-rich_flank_reg_C"/>
</dbReference>
<name>A0A5N5TMH9_9CRUS</name>
<evidence type="ECO:0000256" key="1">
    <source>
        <dbReference type="ARBA" id="ARBA00022614"/>
    </source>
</evidence>
<comment type="caution">
    <text evidence="7">The sequence shown here is derived from an EMBL/GenBank/DDBJ whole genome shotgun (WGS) entry which is preliminary data.</text>
</comment>
<accession>A0A5N5TMH9</accession>
<dbReference type="Gene3D" id="3.80.10.10">
    <property type="entry name" value="Ribonuclease Inhibitor"/>
    <property type="match status" value="2"/>
</dbReference>
<dbReference type="SMART" id="SM00365">
    <property type="entry name" value="LRR_SD22"/>
    <property type="match status" value="4"/>
</dbReference>
<dbReference type="InterPro" id="IPR001611">
    <property type="entry name" value="Leu-rich_rpt"/>
</dbReference>
<feature type="transmembrane region" description="Helical" evidence="4">
    <location>
        <begin position="716"/>
        <end position="735"/>
    </location>
</feature>
<dbReference type="PANTHER" id="PTHR24369:SF210">
    <property type="entry name" value="CHAOPTIN-RELATED"/>
    <property type="match status" value="1"/>
</dbReference>
<evidence type="ECO:0000256" key="4">
    <source>
        <dbReference type="SAM" id="Phobius"/>
    </source>
</evidence>
<keyword evidence="2 5" id="KW-0732">Signal</keyword>
<keyword evidence="4" id="KW-1133">Transmembrane helix</keyword>
<sequence length="785" mass="87030">MGGFFYLILCSYGIHAVLPTVTFPPKAEDSNSQLIRRQNSALEYQQSNWKCPHVTDVVNISCTCDIPHTIRCRGHVSSSHTLFNVTKELRKTKDPTTTVSLLDLTVHGIGHLEGFTFEGLSLLGLVISSAGLQTLSKDAFKGLESDLAALGLPSNKLKFVPFDALRVLIRLRRLDLSNNYLKVLKSREFPTLVQLQNLDLSGNSLRVIEPEAFVRLPQLKTLILDWNQLDASQISNKTLRGLHFLSSLSLQSNLLKGSLTSEFLNAAPKLISLNLSNNSFTKISFGALENCQNLEILDLSNNHIDVITDHAFKYLTKLKHLKLSHNNIISVSGWSLAHLPNLISLSLADNALFAVTADLLHQLHNLTTLDLTSNDITLLQPNVFNYTPSLSTLSLADNPLHCDCSLSWLWAWLKSHPHLKTENKNNVVCATPPALENAPLVDVNISDLSCSKEAPDYYHDGADYEELYDIPLSDAEVSLQEASWINDVVQLVWAVEQRAIPYTCQAVHIYEIENEHGTVHQILAEKLEVNCSSESQLNPHQVVISVPGSLLRPGGLYRYCLVLLEHGTNDEGSFLAGCSDKLLLTDPESDSVIEPKVTKITSLTAGNMDMSLVVQTRINGHSISCLYDVIVINEKSIVASRHINCSDQRQVFKSLDPGLYIICVQAEQNSTVNLEELEEHLKTSSNTSSLLLHLFPACTKVNLQEESRSKWNSGPLLTLLFTLPGLAFIITLYIIGRRIWKGGGVPWRWDPRASKRAKYFLYTGEAATSTVSLDPLPVPVPESSV</sequence>
<dbReference type="SMART" id="SM00082">
    <property type="entry name" value="LRRCT"/>
    <property type="match status" value="1"/>
</dbReference>
<keyword evidence="4" id="KW-0812">Transmembrane</keyword>
<evidence type="ECO:0000256" key="3">
    <source>
        <dbReference type="ARBA" id="ARBA00022737"/>
    </source>
</evidence>
<feature type="chain" id="PRO_5024288599" evidence="5">
    <location>
        <begin position="17"/>
        <end position="785"/>
    </location>
</feature>
<dbReference type="SMART" id="SM00369">
    <property type="entry name" value="LRR_TYP"/>
    <property type="match status" value="8"/>
</dbReference>
<keyword evidence="8" id="KW-1185">Reference proteome</keyword>
<dbReference type="OrthoDB" id="2151624at2759"/>
<dbReference type="Pfam" id="PF00560">
    <property type="entry name" value="LRR_1"/>
    <property type="match status" value="1"/>
</dbReference>
<evidence type="ECO:0000256" key="5">
    <source>
        <dbReference type="SAM" id="SignalP"/>
    </source>
</evidence>
<dbReference type="InterPro" id="IPR050541">
    <property type="entry name" value="LRR_TM_domain-containing"/>
</dbReference>
<feature type="domain" description="LRRCT" evidence="6">
    <location>
        <begin position="398"/>
        <end position="451"/>
    </location>
</feature>
<dbReference type="PROSITE" id="PS51450">
    <property type="entry name" value="LRR"/>
    <property type="match status" value="3"/>
</dbReference>
<dbReference type="GO" id="GO:0005886">
    <property type="term" value="C:plasma membrane"/>
    <property type="evidence" value="ECO:0007669"/>
    <property type="project" value="TreeGrafter"/>
</dbReference>
<proteinExistence type="predicted"/>
<dbReference type="InterPro" id="IPR032675">
    <property type="entry name" value="LRR_dom_sf"/>
</dbReference>
<gene>
    <name evidence="7" type="primary">LRIG2</name>
    <name evidence="7" type="ORF">Anas_08599</name>
</gene>
<keyword evidence="4" id="KW-0472">Membrane</keyword>